<evidence type="ECO:0000313" key="2">
    <source>
        <dbReference type="EMBL" id="KAF6229448.1"/>
    </source>
</evidence>
<protein>
    <submittedName>
        <fullName evidence="2">Uncharacterized protein</fullName>
    </submittedName>
</protein>
<gene>
    <name evidence="2" type="ORF">HO133_007564</name>
</gene>
<keyword evidence="3" id="KW-1185">Reference proteome</keyword>
<dbReference type="Pfam" id="PF14087">
    <property type="entry name" value="DUF4267"/>
    <property type="match status" value="1"/>
</dbReference>
<dbReference type="Proteomes" id="UP000593566">
    <property type="component" value="Unassembled WGS sequence"/>
</dbReference>
<dbReference type="InterPro" id="IPR025363">
    <property type="entry name" value="DUF4267"/>
</dbReference>
<comment type="caution">
    <text evidence="2">The sequence shown here is derived from an EMBL/GenBank/DDBJ whole genome shotgun (WGS) entry which is preliminary data.</text>
</comment>
<reference evidence="2 3" key="1">
    <citation type="journal article" date="2020" name="Genomics">
        <title>Complete, high-quality genomes from long-read metagenomic sequencing of two wolf lichen thalli reveals enigmatic genome architecture.</title>
        <authorList>
            <person name="McKenzie S.K."/>
            <person name="Walston R.F."/>
            <person name="Allen J.L."/>
        </authorList>
    </citation>
    <scope>NUCLEOTIDE SEQUENCE [LARGE SCALE GENOMIC DNA]</scope>
    <source>
        <strain evidence="2">WasteWater1</strain>
    </source>
</reference>
<feature type="transmembrane region" description="Helical" evidence="1">
    <location>
        <begin position="12"/>
        <end position="31"/>
    </location>
</feature>
<dbReference type="RefSeq" id="XP_037157090.1">
    <property type="nucleotide sequence ID" value="XM_037298455.1"/>
</dbReference>
<feature type="transmembrane region" description="Helical" evidence="1">
    <location>
        <begin position="105"/>
        <end position="122"/>
    </location>
</feature>
<keyword evidence="1" id="KW-1133">Transmembrane helix</keyword>
<dbReference type="GeneID" id="59335963"/>
<evidence type="ECO:0000313" key="3">
    <source>
        <dbReference type="Proteomes" id="UP000593566"/>
    </source>
</evidence>
<dbReference type="AlphaFoldDB" id="A0A8H6FJ15"/>
<accession>A0A8H6FJ15</accession>
<keyword evidence="1" id="KW-0472">Membrane</keyword>
<sequence length="125" mass="13344">MDINALKPAIGYLVATFLTTAGLTTILNPILRSKNFGVTARPGDRATLAYIKPMGARDLSLGLTIGMFMYRGDQESAGLVTLMALGGPVMDAWAVWSYNGRLKEAWPHIIGGCIVGAMGTWVEAI</sequence>
<feature type="transmembrane region" description="Helical" evidence="1">
    <location>
        <begin position="77"/>
        <end position="99"/>
    </location>
</feature>
<proteinExistence type="predicted"/>
<organism evidence="2 3">
    <name type="scientific">Letharia lupina</name>
    <dbReference type="NCBI Taxonomy" id="560253"/>
    <lineage>
        <taxon>Eukaryota</taxon>
        <taxon>Fungi</taxon>
        <taxon>Dikarya</taxon>
        <taxon>Ascomycota</taxon>
        <taxon>Pezizomycotina</taxon>
        <taxon>Lecanoromycetes</taxon>
        <taxon>OSLEUM clade</taxon>
        <taxon>Lecanoromycetidae</taxon>
        <taxon>Lecanorales</taxon>
        <taxon>Lecanorineae</taxon>
        <taxon>Parmeliaceae</taxon>
        <taxon>Letharia</taxon>
    </lineage>
</organism>
<keyword evidence="1" id="KW-0812">Transmembrane</keyword>
<dbReference type="EMBL" id="JACCJB010000003">
    <property type="protein sequence ID" value="KAF6229448.1"/>
    <property type="molecule type" value="Genomic_DNA"/>
</dbReference>
<name>A0A8H6FJ15_9LECA</name>
<evidence type="ECO:0000256" key="1">
    <source>
        <dbReference type="SAM" id="Phobius"/>
    </source>
</evidence>